<sequence length="51" mass="6022">RLRSDTLTYDFNIDEEIITNNDSYLEGSQVENSDCIIAELERQIEDQKNRD</sequence>
<dbReference type="EMBL" id="CAJVQC010146945">
    <property type="protein sequence ID" value="CAG8845486.1"/>
    <property type="molecule type" value="Genomic_DNA"/>
</dbReference>
<feature type="non-terminal residue" evidence="1">
    <location>
        <position position="1"/>
    </location>
</feature>
<evidence type="ECO:0000313" key="2">
    <source>
        <dbReference type="Proteomes" id="UP000789920"/>
    </source>
</evidence>
<feature type="non-terminal residue" evidence="1">
    <location>
        <position position="51"/>
    </location>
</feature>
<keyword evidence="2" id="KW-1185">Reference proteome</keyword>
<dbReference type="Proteomes" id="UP000789920">
    <property type="component" value="Unassembled WGS sequence"/>
</dbReference>
<organism evidence="1 2">
    <name type="scientific">Racocetra persica</name>
    <dbReference type="NCBI Taxonomy" id="160502"/>
    <lineage>
        <taxon>Eukaryota</taxon>
        <taxon>Fungi</taxon>
        <taxon>Fungi incertae sedis</taxon>
        <taxon>Mucoromycota</taxon>
        <taxon>Glomeromycotina</taxon>
        <taxon>Glomeromycetes</taxon>
        <taxon>Diversisporales</taxon>
        <taxon>Gigasporaceae</taxon>
        <taxon>Racocetra</taxon>
    </lineage>
</organism>
<accession>A0ACA9SRC3</accession>
<reference evidence="1" key="1">
    <citation type="submission" date="2021-06" db="EMBL/GenBank/DDBJ databases">
        <authorList>
            <person name="Kallberg Y."/>
            <person name="Tangrot J."/>
            <person name="Rosling A."/>
        </authorList>
    </citation>
    <scope>NUCLEOTIDE SEQUENCE</scope>
    <source>
        <strain evidence="1">MA461A</strain>
    </source>
</reference>
<gene>
    <name evidence="1" type="ORF">RPERSI_LOCUS33687</name>
</gene>
<name>A0ACA9SRC3_9GLOM</name>
<comment type="caution">
    <text evidence="1">The sequence shown here is derived from an EMBL/GenBank/DDBJ whole genome shotgun (WGS) entry which is preliminary data.</text>
</comment>
<proteinExistence type="predicted"/>
<protein>
    <submittedName>
        <fullName evidence="1">4632_t:CDS:1</fullName>
    </submittedName>
</protein>
<evidence type="ECO:0000313" key="1">
    <source>
        <dbReference type="EMBL" id="CAG8845486.1"/>
    </source>
</evidence>